<dbReference type="Pfam" id="PF00931">
    <property type="entry name" value="NB-ARC"/>
    <property type="match status" value="1"/>
</dbReference>
<evidence type="ECO:0000313" key="8">
    <source>
        <dbReference type="EMBL" id="KAH0891961.1"/>
    </source>
</evidence>
<dbReference type="CDD" id="cd14798">
    <property type="entry name" value="RX-CC_like"/>
    <property type="match status" value="1"/>
</dbReference>
<dbReference type="InterPro" id="IPR027417">
    <property type="entry name" value="P-loop_NTPase"/>
</dbReference>
<evidence type="ECO:0000313" key="9">
    <source>
        <dbReference type="Proteomes" id="UP000824890"/>
    </source>
</evidence>
<evidence type="ECO:0000259" key="5">
    <source>
        <dbReference type="Pfam" id="PF18052"/>
    </source>
</evidence>
<dbReference type="InterPro" id="IPR055414">
    <property type="entry name" value="LRR_R13L4/SHOC2-like"/>
</dbReference>
<evidence type="ECO:0008006" key="10">
    <source>
        <dbReference type="Google" id="ProtNLM"/>
    </source>
</evidence>
<keyword evidence="3" id="KW-0611">Plant defense</keyword>
<dbReference type="InterPro" id="IPR032675">
    <property type="entry name" value="LRR_dom_sf"/>
</dbReference>
<keyword evidence="2" id="KW-0547">Nucleotide-binding</keyword>
<dbReference type="Gene3D" id="1.10.10.10">
    <property type="entry name" value="Winged helix-like DNA-binding domain superfamily/Winged helix DNA-binding domain"/>
    <property type="match status" value="2"/>
</dbReference>
<evidence type="ECO:0000259" key="7">
    <source>
        <dbReference type="Pfam" id="PF23598"/>
    </source>
</evidence>
<feature type="domain" description="Disease resistance R13L4/SHOC-2-like LRR" evidence="7">
    <location>
        <begin position="659"/>
        <end position="985"/>
    </location>
</feature>
<gene>
    <name evidence="8" type="ORF">HID58_054390</name>
</gene>
<dbReference type="PRINTS" id="PR00364">
    <property type="entry name" value="DISEASERSIST"/>
</dbReference>
<evidence type="ECO:0000259" key="4">
    <source>
        <dbReference type="Pfam" id="PF00931"/>
    </source>
</evidence>
<dbReference type="InterPro" id="IPR036388">
    <property type="entry name" value="WH-like_DNA-bd_sf"/>
</dbReference>
<accession>A0ABQ8AHJ1</accession>
<evidence type="ECO:0000259" key="6">
    <source>
        <dbReference type="Pfam" id="PF23559"/>
    </source>
</evidence>
<protein>
    <recommendedName>
        <fullName evidence="10">Disease resistance protein</fullName>
    </recommendedName>
</protein>
<reference evidence="8 9" key="1">
    <citation type="submission" date="2021-05" db="EMBL/GenBank/DDBJ databases">
        <title>Genome Assembly of Synthetic Allotetraploid Brassica napus Reveals Homoeologous Exchanges between Subgenomes.</title>
        <authorList>
            <person name="Davis J.T."/>
        </authorList>
    </citation>
    <scope>NUCLEOTIDE SEQUENCE [LARGE SCALE GENOMIC DNA]</scope>
    <source>
        <strain evidence="9">cv. Da-Ae</strain>
        <tissue evidence="8">Seedling</tissue>
    </source>
</reference>
<proteinExistence type="predicted"/>
<dbReference type="Pfam" id="PF23559">
    <property type="entry name" value="WHD_DRP"/>
    <property type="match status" value="2"/>
</dbReference>
<dbReference type="SUPFAM" id="SSF52058">
    <property type="entry name" value="L domain-like"/>
    <property type="match status" value="1"/>
</dbReference>
<keyword evidence="1" id="KW-0677">Repeat</keyword>
<dbReference type="PANTHER" id="PTHR23155:SF1185">
    <property type="entry name" value="DISEASE RESISTANCE RPP8-LIKE PROTEIN 3-RELATED"/>
    <property type="match status" value="1"/>
</dbReference>
<evidence type="ECO:0000256" key="2">
    <source>
        <dbReference type="ARBA" id="ARBA00022741"/>
    </source>
</evidence>
<dbReference type="InterPro" id="IPR038005">
    <property type="entry name" value="RX-like_CC"/>
</dbReference>
<dbReference type="Pfam" id="PF23598">
    <property type="entry name" value="LRR_14"/>
    <property type="match status" value="1"/>
</dbReference>
<keyword evidence="9" id="KW-1185">Reference proteome</keyword>
<comment type="caution">
    <text evidence="8">The sequence shown here is derived from an EMBL/GenBank/DDBJ whole genome shotgun (WGS) entry which is preliminary data.</text>
</comment>
<organism evidence="8 9">
    <name type="scientific">Brassica napus</name>
    <name type="common">Rape</name>
    <dbReference type="NCBI Taxonomy" id="3708"/>
    <lineage>
        <taxon>Eukaryota</taxon>
        <taxon>Viridiplantae</taxon>
        <taxon>Streptophyta</taxon>
        <taxon>Embryophyta</taxon>
        <taxon>Tracheophyta</taxon>
        <taxon>Spermatophyta</taxon>
        <taxon>Magnoliopsida</taxon>
        <taxon>eudicotyledons</taxon>
        <taxon>Gunneridae</taxon>
        <taxon>Pentapetalae</taxon>
        <taxon>rosids</taxon>
        <taxon>malvids</taxon>
        <taxon>Brassicales</taxon>
        <taxon>Brassicaceae</taxon>
        <taxon>Brassiceae</taxon>
        <taxon>Brassica</taxon>
    </lineage>
</organism>
<dbReference type="InterPro" id="IPR058922">
    <property type="entry name" value="WHD_DRP"/>
</dbReference>
<feature type="domain" description="Disease resistance protein winged helix" evidence="6">
    <location>
        <begin position="536"/>
        <end position="606"/>
    </location>
</feature>
<dbReference type="Pfam" id="PF18052">
    <property type="entry name" value="Rx_N"/>
    <property type="match status" value="1"/>
</dbReference>
<dbReference type="InterPro" id="IPR041118">
    <property type="entry name" value="Rx_N"/>
</dbReference>
<dbReference type="Gene3D" id="3.80.10.10">
    <property type="entry name" value="Ribonuclease Inhibitor"/>
    <property type="match status" value="2"/>
</dbReference>
<dbReference type="Gene3D" id="1.10.8.430">
    <property type="entry name" value="Helical domain of apoptotic protease-activating factors"/>
    <property type="match status" value="1"/>
</dbReference>
<dbReference type="Gene3D" id="3.40.50.300">
    <property type="entry name" value="P-loop containing nucleotide triphosphate hydrolases"/>
    <property type="match status" value="1"/>
</dbReference>
<evidence type="ECO:0000256" key="3">
    <source>
        <dbReference type="ARBA" id="ARBA00022821"/>
    </source>
</evidence>
<dbReference type="SUPFAM" id="SSF52540">
    <property type="entry name" value="P-loop containing nucleoside triphosphate hydrolases"/>
    <property type="match status" value="1"/>
</dbReference>
<evidence type="ECO:0000256" key="1">
    <source>
        <dbReference type="ARBA" id="ARBA00022737"/>
    </source>
</evidence>
<feature type="domain" description="Disease resistance N-terminal" evidence="5">
    <location>
        <begin position="48"/>
        <end position="131"/>
    </location>
</feature>
<feature type="domain" description="Disease resistance protein winged helix" evidence="6">
    <location>
        <begin position="475"/>
        <end position="524"/>
    </location>
</feature>
<dbReference type="InterPro" id="IPR042197">
    <property type="entry name" value="Apaf_helical"/>
</dbReference>
<name>A0ABQ8AHJ1_BRANA</name>
<dbReference type="InterPro" id="IPR044974">
    <property type="entry name" value="Disease_R_plants"/>
</dbReference>
<dbReference type="PANTHER" id="PTHR23155">
    <property type="entry name" value="DISEASE RESISTANCE PROTEIN RP"/>
    <property type="match status" value="1"/>
</dbReference>
<dbReference type="EMBL" id="JAGKQM010000013">
    <property type="protein sequence ID" value="KAH0891961.1"/>
    <property type="molecule type" value="Genomic_DNA"/>
</dbReference>
<feature type="domain" description="NB-ARC" evidence="4">
    <location>
        <begin position="212"/>
        <end position="384"/>
    </location>
</feature>
<sequence>MFPNRIVVKVKSIIPLLLNHLFLPKNAATTREESELIQDRRIVMAEEFVSSGVQKLLGVVNRETKRLRGVHEQVADLICQKRALQSFLEDADAKKYGSERLRNLLEDVKDVIEDAEATEDSYLLKERSGEEKGIMTCVKRHSRFLFNRRKFATHIEGINKRISKLIARMCDFGIHQIIDGNCSESSQERQRVQRETQQTFPGSFENNLVGVEQSVKTLVGHLVDNNDNIQVVSISGMGGIGKTTLAKQVFQHDDVRRHFKGFAWIYVSQEFTQKDIWQRVLQDLRPHDGDVKQMDEGTLQGKLCQLLETSRYLIVLDDVWKDEAWDRIKAAFPLKRGGSKVILTSRNEGVGLHADPTCFPFRPRTFTLEESWQLCKSIVFPKQDATEFVVDEELEAMGKKMMLTHCGGLPLAVKVLGGLLAKKPTVSEWEKVCDKVARESGLDDKKLSSVYRVLCLSYEDLPMHLKHCFLYLAHFPEDYKIDLEKLFLCWAAAGIIKSFHDGDTTIRESGEDYLEELVTRNMVIVVKSNSSWETHFPKDYKMDVEELFTSWGAEGIIKSVWNGATIQESKEDYLEDLVRRNMVTIVNSYSSWGSGYCQMHDIMREVCLLKSKEENFVDFINAHTSTTTINAHIPSRSRRLVVHGGSALHMLGRKKNKRVRSILCFGAEGNLWKQSSRGFRSLPLLRMLDLNGAKFKGGELPSSIGKLIHLRFLSLRGACVSKLPHSLGNLKFLLYLNLCVNQVVHVPNVLKEMLELRYLLLPAFMDDKTKLELAALVKLETLWYFPTKNISVTDLLCMTRLRTLRVYLNGGCTSETLSSSLRGLSKLEQFTLVASDKSHVYNGGDFTRDCNRLKSLTLVMHMPRSLEQDQFPPLLAHICLQYCRMEEDPMPVLEKLLHLESVDLSDSCFVGRRMVCSESGFPRLCALQISKQEELEEWIVEEGSVPCLRTLTIEKCEKLKELPDGLKYITCLKELKIQRMNKDWTKKLEPGGEHYTAESNTFLMFSFSIVSANKNNKVYQVRILT</sequence>
<dbReference type="Gene3D" id="1.20.5.4130">
    <property type="match status" value="1"/>
</dbReference>
<dbReference type="Proteomes" id="UP000824890">
    <property type="component" value="Unassembled WGS sequence"/>
</dbReference>
<dbReference type="InterPro" id="IPR002182">
    <property type="entry name" value="NB-ARC"/>
</dbReference>